<feature type="transmembrane region" description="Helical" evidence="1">
    <location>
        <begin position="6"/>
        <end position="26"/>
    </location>
</feature>
<dbReference type="RefSeq" id="WP_101332662.1">
    <property type="nucleotide sequence ID" value="NZ_PJNH01000004.1"/>
</dbReference>
<proteinExistence type="predicted"/>
<gene>
    <name evidence="2" type="ORF">CEY16_13990</name>
</gene>
<protein>
    <submittedName>
        <fullName evidence="2">Uncharacterized protein</fullName>
    </submittedName>
</protein>
<sequence>MKSKLLFWFFFIVLLVWSYYGFKYFFSEIFPSNWNKNIFLSLVAIILFWLIALSLSGYLSEKLTKYSLKKGVLFTATMIAIPISVFSLMYLYEYRERELDVVISPHAEGFESISFYGDYEWRTDEKDNFDELNEFLGQYRVEKMKDDEWNSDVSNEKGIHFNIISNTHLSASIYEERIHLYPEGYFKVLNGPIDIDWVRNYIEEYRP</sequence>
<evidence type="ECO:0000313" key="3">
    <source>
        <dbReference type="Proteomes" id="UP000243524"/>
    </source>
</evidence>
<name>A0A2I0QRF2_9BACI</name>
<feature type="transmembrane region" description="Helical" evidence="1">
    <location>
        <begin position="38"/>
        <end position="59"/>
    </location>
</feature>
<keyword evidence="1" id="KW-1133">Transmembrane helix</keyword>
<dbReference type="EMBL" id="PJNH01000004">
    <property type="protein sequence ID" value="PKR76912.1"/>
    <property type="molecule type" value="Genomic_DNA"/>
</dbReference>
<keyword evidence="1" id="KW-0472">Membrane</keyword>
<dbReference type="OrthoDB" id="2437154at2"/>
<reference evidence="2 3" key="1">
    <citation type="submission" date="2017-06" db="EMBL/GenBank/DDBJ databases">
        <title>the draft geome sequence of Illustriluteabacillus marina B3227.</title>
        <authorList>
            <person name="He R.-H."/>
            <person name="Du Z.-J."/>
        </authorList>
    </citation>
    <scope>NUCLEOTIDE SEQUENCE [LARGE SCALE GENOMIC DNA]</scope>
    <source>
        <strain evidence="2 3">B3227</strain>
    </source>
</reference>
<organism evidence="2 3">
    <name type="scientific">Halalkalibacillus sediminis</name>
    <dbReference type="NCBI Taxonomy" id="2018042"/>
    <lineage>
        <taxon>Bacteria</taxon>
        <taxon>Bacillati</taxon>
        <taxon>Bacillota</taxon>
        <taxon>Bacilli</taxon>
        <taxon>Bacillales</taxon>
        <taxon>Bacillaceae</taxon>
        <taxon>Halalkalibacillus</taxon>
    </lineage>
</organism>
<evidence type="ECO:0000313" key="2">
    <source>
        <dbReference type="EMBL" id="PKR76912.1"/>
    </source>
</evidence>
<accession>A0A2I0QRF2</accession>
<dbReference type="Proteomes" id="UP000243524">
    <property type="component" value="Unassembled WGS sequence"/>
</dbReference>
<feature type="transmembrane region" description="Helical" evidence="1">
    <location>
        <begin position="71"/>
        <end position="92"/>
    </location>
</feature>
<dbReference type="AlphaFoldDB" id="A0A2I0QRF2"/>
<evidence type="ECO:0000256" key="1">
    <source>
        <dbReference type="SAM" id="Phobius"/>
    </source>
</evidence>
<keyword evidence="1" id="KW-0812">Transmembrane</keyword>
<comment type="caution">
    <text evidence="2">The sequence shown here is derived from an EMBL/GenBank/DDBJ whole genome shotgun (WGS) entry which is preliminary data.</text>
</comment>
<keyword evidence="3" id="KW-1185">Reference proteome</keyword>